<organism evidence="3 4">
    <name type="scientific">Neoaquamicrobium sediminum</name>
    <dbReference type="NCBI Taxonomy" id="1849104"/>
    <lineage>
        <taxon>Bacteria</taxon>
        <taxon>Pseudomonadati</taxon>
        <taxon>Pseudomonadota</taxon>
        <taxon>Alphaproteobacteria</taxon>
        <taxon>Hyphomicrobiales</taxon>
        <taxon>Phyllobacteriaceae</taxon>
        <taxon>Neoaquamicrobium</taxon>
    </lineage>
</organism>
<dbReference type="EMBL" id="JAZHFV010000004">
    <property type="protein sequence ID" value="MEX4008512.1"/>
    <property type="molecule type" value="Genomic_DNA"/>
</dbReference>
<dbReference type="RefSeq" id="WP_368803523.1">
    <property type="nucleotide sequence ID" value="NZ_JAZHFV010000004.1"/>
</dbReference>
<evidence type="ECO:0000256" key="2">
    <source>
        <dbReference type="ARBA" id="ARBA00023235"/>
    </source>
</evidence>
<accession>A0ABV3WV01</accession>
<dbReference type="SUPFAM" id="SSF54506">
    <property type="entry name" value="Diaminopimelate epimerase-like"/>
    <property type="match status" value="2"/>
</dbReference>
<comment type="similarity">
    <text evidence="1">Belongs to the PrpF family.</text>
</comment>
<protein>
    <submittedName>
        <fullName evidence="3">PrpF domain-containing protein</fullName>
    </submittedName>
</protein>
<dbReference type="Gene3D" id="3.10.310.10">
    <property type="entry name" value="Diaminopimelate Epimerase, Chain A, domain 1"/>
    <property type="match status" value="2"/>
</dbReference>
<evidence type="ECO:0000256" key="1">
    <source>
        <dbReference type="ARBA" id="ARBA00007673"/>
    </source>
</evidence>
<keyword evidence="4" id="KW-1185">Reference proteome</keyword>
<dbReference type="InterPro" id="IPR007400">
    <property type="entry name" value="PrpF-like"/>
</dbReference>
<dbReference type="Pfam" id="PF04303">
    <property type="entry name" value="PrpF"/>
    <property type="match status" value="1"/>
</dbReference>
<proteinExistence type="inferred from homology"/>
<sequence length="392" mass="42187">MASYLEPEQIAIRCTLMRGGTSKGVYLHEHDLPPPGPARDSLLKRIMGTPDVMQIDGLGGTHLVTSKIAIVGPSSVPGADIDYTFAQAELDKDVIDYTGNCGNISAGVGPFALDAGLVRPGETETEIRIHNTNTSKIIVARVPTRNGRARVQGDFAIAGVPGTGAEIFLDYRMTAGAKTGKILPTGNRTDVLKLENGSELEVTICDVANTIVFCRAADVGLKGDELPETINPDEELVQRFREIRGKAAERIGYCSDWRRVDEESPFLPFVVFVAKPTDYVTMAGTKASANGMDLRARLIFMNRCHESMAGTGSMCIASASRIPDSIVNQALADGAAEKKTLSIGHPLGIMHVRVETRPSNNEEGMEIDALGFGRTARRIMDGYVYVPASDAY</sequence>
<dbReference type="Proteomes" id="UP001559025">
    <property type="component" value="Unassembled WGS sequence"/>
</dbReference>
<evidence type="ECO:0000313" key="3">
    <source>
        <dbReference type="EMBL" id="MEX4008512.1"/>
    </source>
</evidence>
<gene>
    <name evidence="3" type="ORF">V1479_14460</name>
</gene>
<dbReference type="PANTHER" id="PTHR43709:SF2">
    <property type="entry name" value="DUF453 DOMAIN PROTEIN (AFU_ORTHOLOGUE AFUA_6G00360)"/>
    <property type="match status" value="1"/>
</dbReference>
<dbReference type="PANTHER" id="PTHR43709">
    <property type="entry name" value="ACONITATE ISOMERASE-RELATED"/>
    <property type="match status" value="1"/>
</dbReference>
<keyword evidence="2" id="KW-0413">Isomerase</keyword>
<reference evidence="3 4" key="1">
    <citation type="submission" date="2024-01" db="EMBL/GenBank/DDBJ databases">
        <title>New evidence supports the origin of RcGTA from prophage.</title>
        <authorList>
            <person name="Xu Y."/>
            <person name="Liu B."/>
            <person name="Chen F."/>
        </authorList>
    </citation>
    <scope>NUCLEOTIDE SEQUENCE [LARGE SCALE GENOMIC DNA]</scope>
    <source>
        <strain evidence="3 4">CBW1107-2</strain>
    </source>
</reference>
<comment type="caution">
    <text evidence="3">The sequence shown here is derived from an EMBL/GenBank/DDBJ whole genome shotgun (WGS) entry which is preliminary data.</text>
</comment>
<name>A0ABV3WV01_9HYPH</name>
<evidence type="ECO:0000313" key="4">
    <source>
        <dbReference type="Proteomes" id="UP001559025"/>
    </source>
</evidence>